<proteinExistence type="predicted"/>
<evidence type="ECO:0000256" key="5">
    <source>
        <dbReference type="ARBA" id="ARBA00022793"/>
    </source>
</evidence>
<dbReference type="GO" id="GO:0004425">
    <property type="term" value="F:indole-3-glycerol-phosphate synthase activity"/>
    <property type="evidence" value="ECO:0007669"/>
    <property type="project" value="UniProtKB-EC"/>
</dbReference>
<keyword evidence="6" id="KW-0822">Tryptophan biosynthesis</keyword>
<name>Q30VM2_OLEA2</name>
<protein>
    <recommendedName>
        <fullName evidence="3">indole-3-glycerol-phosphate synthase</fullName>
        <ecNumber evidence="3">4.1.1.48</ecNumber>
    </recommendedName>
</protein>
<evidence type="ECO:0000313" key="10">
    <source>
        <dbReference type="EMBL" id="ABB40274.1"/>
    </source>
</evidence>
<dbReference type="KEGG" id="dde:Dde_3481"/>
<dbReference type="CDD" id="cd00331">
    <property type="entry name" value="IGPS"/>
    <property type="match status" value="1"/>
</dbReference>
<dbReference type="HOGENOM" id="CLU_034247_2_0_7"/>
<evidence type="ECO:0000256" key="1">
    <source>
        <dbReference type="ARBA" id="ARBA00001633"/>
    </source>
</evidence>
<dbReference type="eggNOG" id="COG0134">
    <property type="taxonomic scope" value="Bacteria"/>
</dbReference>
<dbReference type="UniPathway" id="UPA00035">
    <property type="reaction ID" value="UER00043"/>
</dbReference>
<gene>
    <name evidence="10" type="ordered locus">Dde_3481</name>
</gene>
<dbReference type="InterPro" id="IPR013798">
    <property type="entry name" value="Indole-3-glycerol_P_synth_dom"/>
</dbReference>
<organism evidence="10 11">
    <name type="scientific">Oleidesulfovibrio alaskensis (strain ATCC BAA-1058 / DSM 17464 / G20)</name>
    <name type="common">Desulfovibrio alaskensis</name>
    <dbReference type="NCBI Taxonomy" id="207559"/>
    <lineage>
        <taxon>Bacteria</taxon>
        <taxon>Pseudomonadati</taxon>
        <taxon>Thermodesulfobacteriota</taxon>
        <taxon>Desulfovibrionia</taxon>
        <taxon>Desulfovibrionales</taxon>
        <taxon>Desulfovibrionaceae</taxon>
        <taxon>Oleidesulfovibrio</taxon>
    </lineage>
</organism>
<dbReference type="Proteomes" id="UP000002710">
    <property type="component" value="Chromosome"/>
</dbReference>
<dbReference type="EC" id="4.1.1.48" evidence="3"/>
<dbReference type="InterPro" id="IPR011060">
    <property type="entry name" value="RibuloseP-bd_barrel"/>
</dbReference>
<evidence type="ECO:0000256" key="8">
    <source>
        <dbReference type="ARBA" id="ARBA00023239"/>
    </source>
</evidence>
<dbReference type="EMBL" id="CP000112">
    <property type="protein sequence ID" value="ABB40274.1"/>
    <property type="molecule type" value="Genomic_DNA"/>
</dbReference>
<accession>Q30VM2</accession>
<evidence type="ECO:0000313" key="11">
    <source>
        <dbReference type="Proteomes" id="UP000002710"/>
    </source>
</evidence>
<reference evidence="10 11" key="1">
    <citation type="journal article" date="2011" name="J. Bacteriol.">
        <title>Complete genome sequence and updated annotation of Desulfovibrio alaskensis G20.</title>
        <authorList>
            <person name="Hauser L.J."/>
            <person name="Land M.L."/>
            <person name="Brown S.D."/>
            <person name="Larimer F."/>
            <person name="Keller K.L."/>
            <person name="Rapp-Giles B.J."/>
            <person name="Price M.N."/>
            <person name="Lin M."/>
            <person name="Bruce D.C."/>
            <person name="Detter J.C."/>
            <person name="Tapia R."/>
            <person name="Han C.S."/>
            <person name="Goodwin L.A."/>
            <person name="Cheng J.F."/>
            <person name="Pitluck S."/>
            <person name="Copeland A."/>
            <person name="Lucas S."/>
            <person name="Nolan M."/>
            <person name="Lapidus A.L."/>
            <person name="Palumbo A.V."/>
            <person name="Wall J.D."/>
        </authorList>
    </citation>
    <scope>NUCLEOTIDE SEQUENCE [LARGE SCALE GENOMIC DNA]</scope>
    <source>
        <strain evidence="11">ATCC BAA 1058 / DSM 17464 / G20</strain>
    </source>
</reference>
<dbReference type="STRING" id="207559.Dde_3481"/>
<dbReference type="InterPro" id="IPR045186">
    <property type="entry name" value="Indole-3-glycerol_P_synth"/>
</dbReference>
<dbReference type="GO" id="GO:0000162">
    <property type="term" value="P:L-tryptophan biosynthetic process"/>
    <property type="evidence" value="ECO:0007669"/>
    <property type="project" value="UniProtKB-UniPathway"/>
</dbReference>
<evidence type="ECO:0000259" key="9">
    <source>
        <dbReference type="Pfam" id="PF00218"/>
    </source>
</evidence>
<dbReference type="RefSeq" id="WP_011369178.1">
    <property type="nucleotide sequence ID" value="NC_007519.1"/>
</dbReference>
<keyword evidence="8 10" id="KW-0456">Lyase</keyword>
<keyword evidence="7" id="KW-0057">Aromatic amino acid biosynthesis</keyword>
<dbReference type="PANTHER" id="PTHR22854:SF2">
    <property type="entry name" value="INDOLE-3-GLYCEROL-PHOSPHATE SYNTHASE"/>
    <property type="match status" value="1"/>
</dbReference>
<dbReference type="InterPro" id="IPR013785">
    <property type="entry name" value="Aldolase_TIM"/>
</dbReference>
<dbReference type="GO" id="GO:0004640">
    <property type="term" value="F:phosphoribosylanthranilate isomerase activity"/>
    <property type="evidence" value="ECO:0007669"/>
    <property type="project" value="TreeGrafter"/>
</dbReference>
<evidence type="ECO:0000256" key="6">
    <source>
        <dbReference type="ARBA" id="ARBA00022822"/>
    </source>
</evidence>
<comment type="catalytic activity">
    <reaction evidence="1">
        <text>1-(2-carboxyphenylamino)-1-deoxy-D-ribulose 5-phosphate + H(+) = (1S,2R)-1-C-(indol-3-yl)glycerol 3-phosphate + CO2 + H2O</text>
        <dbReference type="Rhea" id="RHEA:23476"/>
        <dbReference type="ChEBI" id="CHEBI:15377"/>
        <dbReference type="ChEBI" id="CHEBI:15378"/>
        <dbReference type="ChEBI" id="CHEBI:16526"/>
        <dbReference type="ChEBI" id="CHEBI:58613"/>
        <dbReference type="ChEBI" id="CHEBI:58866"/>
        <dbReference type="EC" id="4.1.1.48"/>
    </reaction>
</comment>
<evidence type="ECO:0000256" key="2">
    <source>
        <dbReference type="ARBA" id="ARBA00004696"/>
    </source>
</evidence>
<feature type="domain" description="Indole-3-glycerol phosphate synthase" evidence="9">
    <location>
        <begin position="4"/>
        <end position="245"/>
    </location>
</feature>
<evidence type="ECO:0000256" key="7">
    <source>
        <dbReference type="ARBA" id="ARBA00023141"/>
    </source>
</evidence>
<dbReference type="AlphaFoldDB" id="Q30VM2"/>
<dbReference type="Pfam" id="PF00218">
    <property type="entry name" value="IGPS"/>
    <property type="match status" value="1"/>
</dbReference>
<evidence type="ECO:0000256" key="3">
    <source>
        <dbReference type="ARBA" id="ARBA00012362"/>
    </source>
</evidence>
<dbReference type="PANTHER" id="PTHR22854">
    <property type="entry name" value="TRYPTOPHAN BIOSYNTHESIS PROTEIN"/>
    <property type="match status" value="1"/>
</dbReference>
<keyword evidence="11" id="KW-1185">Reference proteome</keyword>
<comment type="pathway">
    <text evidence="2">Amino-acid biosynthesis; L-tryptophan biosynthesis; L-tryptophan from chorismate: step 4/5.</text>
</comment>
<keyword evidence="4" id="KW-0028">Amino-acid biosynthesis</keyword>
<dbReference type="SUPFAM" id="SSF51366">
    <property type="entry name" value="Ribulose-phoshate binding barrel"/>
    <property type="match status" value="1"/>
</dbReference>
<keyword evidence="5" id="KW-0210">Decarboxylase</keyword>
<dbReference type="Gene3D" id="3.20.20.70">
    <property type="entry name" value="Aldolase class I"/>
    <property type="match status" value="1"/>
</dbReference>
<sequence length="253" mass="27163">MLSRFAAAKEAEIAVLCARERAGTLPQAYRGARPVFSQALRRPGLVTIAEYKRASPSKGDIAPELTPEQVAAAYAGAGAGALSVLTEETYFRGSLGYLERMAFCGLPMLRKDFILHPLQVVQTAATPASALLLVVRMLEGADGVRRLIEAAHEKSLEAVVEVFDEQDLEIARKAGARIIQVNNRDLSTLRTSLAISGRLVKERDAAECWISASGITGTNHRKYVEALGFDAMLVGTVLMSGGDPAGNLVRLLQ</sequence>
<evidence type="ECO:0000256" key="4">
    <source>
        <dbReference type="ARBA" id="ARBA00022605"/>
    </source>
</evidence>